<dbReference type="PANTHER" id="PTHR31490:SF35">
    <property type="entry name" value="ENDO-1,4-BETA-XYLANASE"/>
    <property type="match status" value="1"/>
</dbReference>
<reference evidence="13" key="1">
    <citation type="journal article" date="2019" name="Beilstein J. Org. Chem.">
        <title>Nanangenines: drimane sesquiterpenoids as the dominant metabolite cohort of a novel Australian fungus, Aspergillus nanangensis.</title>
        <authorList>
            <person name="Lacey H.J."/>
            <person name="Gilchrist C.L.M."/>
            <person name="Crombie A."/>
            <person name="Kalaitzis J.A."/>
            <person name="Vuong D."/>
            <person name="Rutledge P.J."/>
            <person name="Turner P."/>
            <person name="Pitt J.I."/>
            <person name="Lacey E."/>
            <person name="Chooi Y.H."/>
            <person name="Piggott A.M."/>
        </authorList>
    </citation>
    <scope>NUCLEOTIDE SEQUENCE</scope>
    <source>
        <strain evidence="13">MST-FP2251</strain>
    </source>
</reference>
<keyword evidence="7 11" id="KW-0378">Hydrolase</keyword>
<keyword evidence="6" id="KW-0858">Xylan degradation</keyword>
<evidence type="ECO:0000256" key="11">
    <source>
        <dbReference type="RuleBase" id="RU361174"/>
    </source>
</evidence>
<dbReference type="InterPro" id="IPR017853">
    <property type="entry name" value="GH"/>
</dbReference>
<evidence type="ECO:0000313" key="13">
    <source>
        <dbReference type="EMBL" id="KAF9883038.1"/>
    </source>
</evidence>
<evidence type="ECO:0000256" key="4">
    <source>
        <dbReference type="ARBA" id="ARBA00007495"/>
    </source>
</evidence>
<keyword evidence="8" id="KW-1015">Disulfide bond</keyword>
<accession>A0AAD4CBY5</accession>
<dbReference type="GO" id="GO:0045493">
    <property type="term" value="P:xylan catabolic process"/>
    <property type="evidence" value="ECO:0007669"/>
    <property type="project" value="UniProtKB-KW"/>
</dbReference>
<keyword evidence="10 11" id="KW-0624">Polysaccharide degradation</keyword>
<proteinExistence type="inferred from homology"/>
<keyword evidence="5" id="KW-0964">Secreted</keyword>
<feature type="domain" description="GH10" evidence="12">
    <location>
        <begin position="61"/>
        <end position="366"/>
    </location>
</feature>
<evidence type="ECO:0000256" key="7">
    <source>
        <dbReference type="ARBA" id="ARBA00022801"/>
    </source>
</evidence>
<comment type="catalytic activity">
    <reaction evidence="1 11">
        <text>Endohydrolysis of (1-&gt;4)-beta-D-xylosidic linkages in xylans.</text>
        <dbReference type="EC" id="3.2.1.8"/>
    </reaction>
</comment>
<evidence type="ECO:0000256" key="8">
    <source>
        <dbReference type="ARBA" id="ARBA00023157"/>
    </source>
</evidence>
<dbReference type="SMART" id="SM00633">
    <property type="entry name" value="Glyco_10"/>
    <property type="match status" value="1"/>
</dbReference>
<gene>
    <name evidence="13" type="ORF">FE257_004292</name>
</gene>
<dbReference type="InterPro" id="IPR044846">
    <property type="entry name" value="GH10"/>
</dbReference>
<keyword evidence="14" id="KW-1185">Reference proteome</keyword>
<evidence type="ECO:0000313" key="14">
    <source>
        <dbReference type="Proteomes" id="UP001194746"/>
    </source>
</evidence>
<organism evidence="13 14">
    <name type="scientific">Aspergillus nanangensis</name>
    <dbReference type="NCBI Taxonomy" id="2582783"/>
    <lineage>
        <taxon>Eukaryota</taxon>
        <taxon>Fungi</taxon>
        <taxon>Dikarya</taxon>
        <taxon>Ascomycota</taxon>
        <taxon>Pezizomycotina</taxon>
        <taxon>Eurotiomycetes</taxon>
        <taxon>Eurotiomycetidae</taxon>
        <taxon>Eurotiales</taxon>
        <taxon>Aspergillaceae</taxon>
        <taxon>Aspergillus</taxon>
        <taxon>Aspergillus subgen. Circumdati</taxon>
    </lineage>
</organism>
<dbReference type="Gene3D" id="3.20.20.80">
    <property type="entry name" value="Glycosidases"/>
    <property type="match status" value="1"/>
</dbReference>
<evidence type="ECO:0000256" key="2">
    <source>
        <dbReference type="ARBA" id="ARBA00004613"/>
    </source>
</evidence>
<dbReference type="GO" id="GO:0031176">
    <property type="term" value="F:endo-1,4-beta-xylanase activity"/>
    <property type="evidence" value="ECO:0007669"/>
    <property type="project" value="UniProtKB-EC"/>
</dbReference>
<comment type="similarity">
    <text evidence="4 11">Belongs to the glycosyl hydrolase 10 (cellulase F) family.</text>
</comment>
<dbReference type="GO" id="GO:0005576">
    <property type="term" value="C:extracellular region"/>
    <property type="evidence" value="ECO:0007669"/>
    <property type="project" value="UniProtKB-SubCell"/>
</dbReference>
<evidence type="ECO:0000256" key="1">
    <source>
        <dbReference type="ARBA" id="ARBA00000681"/>
    </source>
</evidence>
<evidence type="ECO:0000256" key="5">
    <source>
        <dbReference type="ARBA" id="ARBA00022525"/>
    </source>
</evidence>
<keyword evidence="11" id="KW-0326">Glycosidase</keyword>
<protein>
    <recommendedName>
        <fullName evidence="11">Beta-xylanase</fullName>
        <ecNumber evidence="11">3.2.1.8</ecNumber>
    </recommendedName>
</protein>
<dbReference type="SUPFAM" id="SSF51445">
    <property type="entry name" value="(Trans)glycosidases"/>
    <property type="match status" value="1"/>
</dbReference>
<comment type="caution">
    <text evidence="13">The sequence shown here is derived from an EMBL/GenBank/DDBJ whole genome shotgun (WGS) entry which is preliminary data.</text>
</comment>
<sequence>MQTSEGVPPEILIGLRLIDREMRLKCLIVAAMAFAGLATSTPHRSTGLNKAMKAKGKEWFGTALTVRKDEAERRLLDNKAQFGSVTPENAMKWDLTEPTQNHFEWEAADAVVDVAVANGQEIHCHNLVWYSRLPCWVVDGKWDNATLIDVMTNHIKNVAGKYKGKCTRWDVLNEALNDNGTYRDSIWYRTIGEAFIPIAFRAAAEADPGAKLYYNDFDLEYGDKKTEGARRIVELIQSYGVRIDGVGFQAHLASELTATAPRIVPSKEVLINSLESLTSLGVDVAYTELDIRMILPPTEEKLQTQADDWAKVVGSCMAVDRCVGITVWGFSDKYNWVPDFFPGEGAAVLWDANFQTKPAYDAALDTITG</sequence>
<dbReference type="InterPro" id="IPR001000">
    <property type="entry name" value="GH10_dom"/>
</dbReference>
<reference evidence="13" key="2">
    <citation type="submission" date="2020-02" db="EMBL/GenBank/DDBJ databases">
        <authorList>
            <person name="Gilchrist C.L.M."/>
            <person name="Chooi Y.-H."/>
        </authorList>
    </citation>
    <scope>NUCLEOTIDE SEQUENCE</scope>
    <source>
        <strain evidence="13">MST-FP2251</strain>
    </source>
</reference>
<comment type="subcellular location">
    <subcellularLocation>
        <location evidence="2">Secreted</location>
    </subcellularLocation>
</comment>
<evidence type="ECO:0000259" key="12">
    <source>
        <dbReference type="PROSITE" id="PS51760"/>
    </source>
</evidence>
<dbReference type="Pfam" id="PF00331">
    <property type="entry name" value="Glyco_hydro_10"/>
    <property type="match status" value="1"/>
</dbReference>
<keyword evidence="9 11" id="KW-0119">Carbohydrate metabolism</keyword>
<dbReference type="PRINTS" id="PR00134">
    <property type="entry name" value="GLHYDRLASE10"/>
</dbReference>
<name>A0AAD4CBY5_ASPNN</name>
<dbReference type="Proteomes" id="UP001194746">
    <property type="component" value="Unassembled WGS sequence"/>
</dbReference>
<comment type="pathway">
    <text evidence="3">Glycan degradation; xylan degradation.</text>
</comment>
<dbReference type="PROSITE" id="PS51760">
    <property type="entry name" value="GH10_2"/>
    <property type="match status" value="1"/>
</dbReference>
<evidence type="ECO:0000256" key="10">
    <source>
        <dbReference type="ARBA" id="ARBA00023326"/>
    </source>
</evidence>
<dbReference type="AlphaFoldDB" id="A0AAD4CBY5"/>
<evidence type="ECO:0000256" key="6">
    <source>
        <dbReference type="ARBA" id="ARBA00022651"/>
    </source>
</evidence>
<evidence type="ECO:0000256" key="9">
    <source>
        <dbReference type="ARBA" id="ARBA00023277"/>
    </source>
</evidence>
<evidence type="ECO:0000256" key="3">
    <source>
        <dbReference type="ARBA" id="ARBA00004851"/>
    </source>
</evidence>
<dbReference type="PANTHER" id="PTHR31490">
    <property type="entry name" value="GLYCOSYL HYDROLASE"/>
    <property type="match status" value="1"/>
</dbReference>
<dbReference type="EMBL" id="VCAU01000190">
    <property type="protein sequence ID" value="KAF9883038.1"/>
    <property type="molecule type" value="Genomic_DNA"/>
</dbReference>
<dbReference type="EC" id="3.2.1.8" evidence="11"/>